<evidence type="ECO:0000313" key="2">
    <source>
        <dbReference type="EMBL" id="GIY09421.1"/>
    </source>
</evidence>
<reference evidence="2 3" key="1">
    <citation type="submission" date="2021-06" db="EMBL/GenBank/DDBJ databases">
        <title>Caerostris darwini draft genome.</title>
        <authorList>
            <person name="Kono N."/>
            <person name="Arakawa K."/>
        </authorList>
    </citation>
    <scope>NUCLEOTIDE SEQUENCE [LARGE SCALE GENOMIC DNA]</scope>
</reference>
<dbReference type="EMBL" id="BPLQ01004630">
    <property type="protein sequence ID" value="GIY09421.1"/>
    <property type="molecule type" value="Genomic_DNA"/>
</dbReference>
<organism evidence="2 3">
    <name type="scientific">Caerostris darwini</name>
    <dbReference type="NCBI Taxonomy" id="1538125"/>
    <lineage>
        <taxon>Eukaryota</taxon>
        <taxon>Metazoa</taxon>
        <taxon>Ecdysozoa</taxon>
        <taxon>Arthropoda</taxon>
        <taxon>Chelicerata</taxon>
        <taxon>Arachnida</taxon>
        <taxon>Araneae</taxon>
        <taxon>Araneomorphae</taxon>
        <taxon>Entelegynae</taxon>
        <taxon>Araneoidea</taxon>
        <taxon>Araneidae</taxon>
        <taxon>Caerostris</taxon>
    </lineage>
</organism>
<comment type="caution">
    <text evidence="2">The sequence shown here is derived from an EMBL/GenBank/DDBJ whole genome shotgun (WGS) entry which is preliminary data.</text>
</comment>
<gene>
    <name evidence="2" type="ORF">CDAR_110611</name>
</gene>
<feature type="region of interest" description="Disordered" evidence="1">
    <location>
        <begin position="51"/>
        <end position="73"/>
    </location>
</feature>
<keyword evidence="3" id="KW-1185">Reference proteome</keyword>
<protein>
    <submittedName>
        <fullName evidence="2">Uncharacterized protein</fullName>
    </submittedName>
</protein>
<accession>A0AAV4QKG1</accession>
<proteinExistence type="predicted"/>
<sequence length="112" mass="12398">MVRATKPDAFDHVHIWNSSKDLNCKFLWIFFHPSSSAAAAAENEMLTMPAFGIKKGGKQPPPPPNKKINNTGKVTDTQTHTADLLLLLSLYQFDGTFRFCGMCECSAYLFAG</sequence>
<dbReference type="AlphaFoldDB" id="A0AAV4QKG1"/>
<dbReference type="Proteomes" id="UP001054837">
    <property type="component" value="Unassembled WGS sequence"/>
</dbReference>
<name>A0AAV4QKG1_9ARAC</name>
<evidence type="ECO:0000313" key="3">
    <source>
        <dbReference type="Proteomes" id="UP001054837"/>
    </source>
</evidence>
<evidence type="ECO:0000256" key="1">
    <source>
        <dbReference type="SAM" id="MobiDB-lite"/>
    </source>
</evidence>